<dbReference type="PANTHER" id="PTHR28592:SF1">
    <property type="entry name" value="ARMADILLO REPEAT-CONTAINING PROTEIN 1"/>
    <property type="match status" value="1"/>
</dbReference>
<name>A0A9P0E3W8_NEZVI</name>
<evidence type="ECO:0000313" key="2">
    <source>
        <dbReference type="Proteomes" id="UP001152798"/>
    </source>
</evidence>
<accession>A0A9P0E3W8</accession>
<keyword evidence="2" id="KW-1185">Reference proteome</keyword>
<dbReference type="InterPro" id="IPR016024">
    <property type="entry name" value="ARM-type_fold"/>
</dbReference>
<gene>
    <name evidence="1" type="ORF">NEZAVI_LOCUS1011</name>
</gene>
<dbReference type="Proteomes" id="UP001152798">
    <property type="component" value="Chromosome 1"/>
</dbReference>
<organism evidence="1 2">
    <name type="scientific">Nezara viridula</name>
    <name type="common">Southern green stink bug</name>
    <name type="synonym">Cimex viridulus</name>
    <dbReference type="NCBI Taxonomy" id="85310"/>
    <lineage>
        <taxon>Eukaryota</taxon>
        <taxon>Metazoa</taxon>
        <taxon>Ecdysozoa</taxon>
        <taxon>Arthropoda</taxon>
        <taxon>Hexapoda</taxon>
        <taxon>Insecta</taxon>
        <taxon>Pterygota</taxon>
        <taxon>Neoptera</taxon>
        <taxon>Paraneoptera</taxon>
        <taxon>Hemiptera</taxon>
        <taxon>Heteroptera</taxon>
        <taxon>Panheteroptera</taxon>
        <taxon>Pentatomomorpha</taxon>
        <taxon>Pentatomoidea</taxon>
        <taxon>Pentatomidae</taxon>
        <taxon>Pentatominae</taxon>
        <taxon>Nezara</taxon>
    </lineage>
</organism>
<protein>
    <recommendedName>
        <fullName evidence="3">Armadillo repeat-containing protein 1</fullName>
    </recommendedName>
</protein>
<dbReference type="PANTHER" id="PTHR28592">
    <property type="entry name" value="ARMADILLO REPEAT-CONTAINING PROTEIN 1"/>
    <property type="match status" value="1"/>
</dbReference>
<evidence type="ECO:0008006" key="3">
    <source>
        <dbReference type="Google" id="ProtNLM"/>
    </source>
</evidence>
<reference evidence="1" key="1">
    <citation type="submission" date="2022-01" db="EMBL/GenBank/DDBJ databases">
        <authorList>
            <person name="King R."/>
        </authorList>
    </citation>
    <scope>NUCLEOTIDE SEQUENCE</scope>
</reference>
<dbReference type="AlphaFoldDB" id="A0A9P0E3W8"/>
<dbReference type="OrthoDB" id="17335at2759"/>
<dbReference type="SUPFAM" id="SSF48371">
    <property type="entry name" value="ARM repeat"/>
    <property type="match status" value="1"/>
</dbReference>
<evidence type="ECO:0000313" key="1">
    <source>
        <dbReference type="EMBL" id="CAH1389643.1"/>
    </source>
</evidence>
<dbReference type="EMBL" id="OV725077">
    <property type="protein sequence ID" value="CAH1389643.1"/>
    <property type="molecule type" value="Genomic_DNA"/>
</dbReference>
<sequence length="261" mass="29504">MSEKEIILSYKEMASDVGNHLQMIKDKTAIQFLAYSLDHKDPEVVKESLKAIECLVKNTQTHSALRTTFGVLEALKATKDRNDLDNSLLNLAKDIHSKLEHPSYVKQTVNKFEGQIKKKSSKVYSFHVFGLNKDTRTDLECALVRIRGVISVLLDVEHQRCTVRAVEKVTPEIIVNYISEKTKLQARLVVKNRLNQEMLVAVSDDIKATVDEVDLLPAYLPEEEPPVKEKAISIFGFERIKASAAGIINTATALFQNSFYW</sequence>
<proteinExistence type="predicted"/>